<organism evidence="2 3">
    <name type="scientific">Gulbenkiania indica</name>
    <dbReference type="NCBI Taxonomy" id="375574"/>
    <lineage>
        <taxon>Bacteria</taxon>
        <taxon>Pseudomonadati</taxon>
        <taxon>Pseudomonadota</taxon>
        <taxon>Betaproteobacteria</taxon>
        <taxon>Neisseriales</taxon>
        <taxon>Chromobacteriaceae</taxon>
        <taxon>Gulbenkiania</taxon>
    </lineage>
</organism>
<dbReference type="RefSeq" id="WP_054285596.1">
    <property type="nucleotide sequence ID" value="NZ_CYHA01000003.1"/>
</dbReference>
<dbReference type="AlphaFoldDB" id="A0A0K6GWI1"/>
<feature type="transmembrane region" description="Helical" evidence="1">
    <location>
        <begin position="43"/>
        <end position="61"/>
    </location>
</feature>
<gene>
    <name evidence="2" type="ORF">Ga0061063_1563</name>
</gene>
<proteinExistence type="predicted"/>
<evidence type="ECO:0000313" key="3">
    <source>
        <dbReference type="Proteomes" id="UP000243535"/>
    </source>
</evidence>
<sequence>MMKLASVRSVCFTICIVSIVVGLLLGLAMIWDVVQDSALAWKAFMTIGLFFIASTLTLTVVHQLGDDER</sequence>
<evidence type="ECO:0000313" key="2">
    <source>
        <dbReference type="EMBL" id="CUA83077.1"/>
    </source>
</evidence>
<feature type="transmembrane region" description="Helical" evidence="1">
    <location>
        <begin position="12"/>
        <end position="31"/>
    </location>
</feature>
<keyword evidence="3" id="KW-1185">Reference proteome</keyword>
<evidence type="ECO:0000256" key="1">
    <source>
        <dbReference type="SAM" id="Phobius"/>
    </source>
</evidence>
<name>A0A0K6GWI1_9NEIS</name>
<protein>
    <submittedName>
        <fullName evidence="2">Uncharacterized protein</fullName>
    </submittedName>
</protein>
<keyword evidence="1" id="KW-0472">Membrane</keyword>
<dbReference type="Proteomes" id="UP000243535">
    <property type="component" value="Unassembled WGS sequence"/>
</dbReference>
<dbReference type="EMBL" id="CYHA01000003">
    <property type="protein sequence ID" value="CUA83077.1"/>
    <property type="molecule type" value="Genomic_DNA"/>
</dbReference>
<dbReference type="STRING" id="375574.GCA_001418035_01352"/>
<keyword evidence="1" id="KW-1133">Transmembrane helix</keyword>
<reference evidence="3" key="1">
    <citation type="submission" date="2015-08" db="EMBL/GenBank/DDBJ databases">
        <authorList>
            <person name="Varghese N."/>
        </authorList>
    </citation>
    <scope>NUCLEOTIDE SEQUENCE [LARGE SCALE GENOMIC DNA]</scope>
    <source>
        <strain evidence="3">DSM 17901</strain>
    </source>
</reference>
<accession>A0A0K6GWI1</accession>
<keyword evidence="1" id="KW-0812">Transmembrane</keyword>